<sequence length="50" mass="5705">MIDLISTPYAYEVTDNRGHKYLVFAGSVAYNNAVMFKYKLKPLYEANNGI</sequence>
<dbReference type="RefSeq" id="YP_009008499.1">
    <property type="nucleotide sequence ID" value="NC_023589.1"/>
</dbReference>
<keyword evidence="2" id="KW-1185">Reference proteome</keyword>
<protein>
    <submittedName>
        <fullName evidence="1">Uncharacterized protein</fullName>
    </submittedName>
</protein>
<proteinExistence type="predicted"/>
<dbReference type="GeneID" id="18504943"/>
<evidence type="ECO:0000313" key="1">
    <source>
        <dbReference type="EMBL" id="AHB79516.1"/>
    </source>
</evidence>
<organism evidence="1 2">
    <name type="scientific">Shigella phage pSb-1</name>
    <dbReference type="NCBI Taxonomy" id="1414738"/>
    <lineage>
        <taxon>Viruses</taxon>
        <taxon>Duplodnaviria</taxon>
        <taxon>Heunggongvirae</taxon>
        <taxon>Uroviricota</taxon>
        <taxon>Caudoviricetes</taxon>
        <taxon>Schitoviridae</taxon>
        <taxon>Enquatrovirinae</taxon>
        <taxon>Gamaleyavirus</taxon>
        <taxon>Gamaleyavirus Sb1</taxon>
    </lineage>
</organism>
<dbReference type="EMBL" id="KF620435">
    <property type="protein sequence ID" value="AHB79516.1"/>
    <property type="molecule type" value="Genomic_DNA"/>
</dbReference>
<gene>
    <name evidence="1" type="ORF">psb1_0098</name>
</gene>
<dbReference type="KEGG" id="vg:18504943"/>
<dbReference type="Proteomes" id="UP000018812">
    <property type="component" value="Segment"/>
</dbReference>
<evidence type="ECO:0000313" key="2">
    <source>
        <dbReference type="Proteomes" id="UP000018812"/>
    </source>
</evidence>
<name>V5UPQ6_9CAUD</name>
<reference evidence="1 2" key="1">
    <citation type="journal article" date="2014" name="Res. Microbiol.">
        <title>Characterization and complete genome sequence of a novel N4-like bacteriophage, pSb-1 infecting Shigella boydii.</title>
        <authorList>
            <person name="Jun J.W."/>
            <person name="Yun S.K."/>
            <person name="Kim H.J."/>
            <person name="Chai J.Y."/>
            <person name="Park S.C."/>
        </authorList>
    </citation>
    <scope>NUCLEOTIDE SEQUENCE [LARGE SCALE GENOMIC DNA]</scope>
</reference>
<dbReference type="OrthoDB" id="28475at10239"/>
<accession>V5UPQ6</accession>